<dbReference type="InterPro" id="IPR015655">
    <property type="entry name" value="PP2C"/>
</dbReference>
<dbReference type="SUPFAM" id="SSF81606">
    <property type="entry name" value="PP2C-like"/>
    <property type="match status" value="1"/>
</dbReference>
<dbReference type="PANTHER" id="PTHR13832">
    <property type="entry name" value="PROTEIN PHOSPHATASE 2C"/>
    <property type="match status" value="1"/>
</dbReference>
<dbReference type="RefSeq" id="WP_203302412.1">
    <property type="nucleotide sequence ID" value="NZ_JAAEBW010000002.1"/>
</dbReference>
<name>A0ABS1ZCS3_9PSED</name>
<protein>
    <submittedName>
        <fullName evidence="2">Serine/threonine-protein phosphatase</fullName>
    </submittedName>
</protein>
<dbReference type="InterPro" id="IPR036457">
    <property type="entry name" value="PPM-type-like_dom_sf"/>
</dbReference>
<keyword evidence="3" id="KW-1185">Reference proteome</keyword>
<dbReference type="PANTHER" id="PTHR13832:SF827">
    <property type="entry name" value="PROTEIN PHOSPHATASE 1L"/>
    <property type="match status" value="1"/>
</dbReference>
<proteinExistence type="predicted"/>
<dbReference type="EMBL" id="JAAEBW010000002">
    <property type="protein sequence ID" value="MBM1194255.1"/>
    <property type="molecule type" value="Genomic_DNA"/>
</dbReference>
<gene>
    <name evidence="2" type="ORF">GYN02_03560</name>
</gene>
<accession>A0ABS1ZCS3</accession>
<reference evidence="2 3" key="1">
    <citation type="submission" date="2020-01" db="EMBL/GenBank/DDBJ databases">
        <title>Comparative genomics of meat spoilage bacteria.</title>
        <authorList>
            <person name="Hilgarth M."/>
            <person name="Vogel R.F."/>
        </authorList>
    </citation>
    <scope>NUCLEOTIDE SEQUENCE [LARGE SCALE GENOMIC DNA]</scope>
    <source>
        <strain evidence="2 3">TMW2.2077</strain>
    </source>
</reference>
<sequence length="228" mass="24706">MGKVRLRNEDAFLNSPERGVWAVADGMGGHCSGDVASQLLVSRLGALPAQNDLGPRLQAVRDCLQGVNQQLCPERGARARPEQHITGSTVAVLLIEGRHGVCLWAGDSRCYLWRQHMLYQLSRDHSFQQRLIEQEHMSHRHACAHPDARALTRAVGAAPALALEVLEFEVQAGDVFLLCSDGIYQELTPGALGQALSVSTPELAVARLFDDVLSGAARDNLCAVVIAQ</sequence>
<evidence type="ECO:0000313" key="3">
    <source>
        <dbReference type="Proteomes" id="UP000809529"/>
    </source>
</evidence>
<dbReference type="Proteomes" id="UP000809529">
    <property type="component" value="Unassembled WGS sequence"/>
</dbReference>
<dbReference type="PROSITE" id="PS51746">
    <property type="entry name" value="PPM_2"/>
    <property type="match status" value="1"/>
</dbReference>
<dbReference type="InterPro" id="IPR001932">
    <property type="entry name" value="PPM-type_phosphatase-like_dom"/>
</dbReference>
<comment type="caution">
    <text evidence="2">The sequence shown here is derived from an EMBL/GenBank/DDBJ whole genome shotgun (WGS) entry which is preliminary data.</text>
</comment>
<feature type="domain" description="PPM-type phosphatase" evidence="1">
    <location>
        <begin position="1"/>
        <end position="228"/>
    </location>
</feature>
<dbReference type="Gene3D" id="3.60.40.10">
    <property type="entry name" value="PPM-type phosphatase domain"/>
    <property type="match status" value="1"/>
</dbReference>
<dbReference type="CDD" id="cd00143">
    <property type="entry name" value="PP2Cc"/>
    <property type="match status" value="1"/>
</dbReference>
<dbReference type="Pfam" id="PF13672">
    <property type="entry name" value="PP2C_2"/>
    <property type="match status" value="1"/>
</dbReference>
<evidence type="ECO:0000259" key="1">
    <source>
        <dbReference type="PROSITE" id="PS51746"/>
    </source>
</evidence>
<organism evidence="2 3">
    <name type="scientific">Pseudomonas weihenstephanensis</name>
    <dbReference type="NCBI Taxonomy" id="1608994"/>
    <lineage>
        <taxon>Bacteria</taxon>
        <taxon>Pseudomonadati</taxon>
        <taxon>Pseudomonadota</taxon>
        <taxon>Gammaproteobacteria</taxon>
        <taxon>Pseudomonadales</taxon>
        <taxon>Pseudomonadaceae</taxon>
        <taxon>Pseudomonas</taxon>
    </lineage>
</organism>
<dbReference type="SMART" id="SM00331">
    <property type="entry name" value="PP2C_SIG"/>
    <property type="match status" value="1"/>
</dbReference>
<evidence type="ECO:0000313" key="2">
    <source>
        <dbReference type="EMBL" id="MBM1194255.1"/>
    </source>
</evidence>
<dbReference type="SMART" id="SM00332">
    <property type="entry name" value="PP2Cc"/>
    <property type="match status" value="1"/>
</dbReference>